<dbReference type="EMBL" id="RCHS01002088">
    <property type="protein sequence ID" value="RMX49564.1"/>
    <property type="molecule type" value="Genomic_DNA"/>
</dbReference>
<keyword evidence="7 8" id="KW-0407">Ion channel</keyword>
<dbReference type="Gene3D" id="1.10.287.70">
    <property type="match status" value="1"/>
</dbReference>
<dbReference type="InterPro" id="IPR003280">
    <property type="entry name" value="2pore_dom_K_chnl"/>
</dbReference>
<dbReference type="GO" id="GO:0015271">
    <property type="term" value="F:outward rectifier potassium channel activity"/>
    <property type="evidence" value="ECO:0007669"/>
    <property type="project" value="TreeGrafter"/>
</dbReference>
<dbReference type="GO" id="GO:0030322">
    <property type="term" value="P:stabilization of membrane potential"/>
    <property type="evidence" value="ECO:0007669"/>
    <property type="project" value="TreeGrafter"/>
</dbReference>
<evidence type="ECO:0000313" key="11">
    <source>
        <dbReference type="EMBL" id="RMX49564.1"/>
    </source>
</evidence>
<accession>A0A3M6U7R7</accession>
<keyword evidence="2 8" id="KW-0813">Transport</keyword>
<evidence type="ECO:0000313" key="12">
    <source>
        <dbReference type="Proteomes" id="UP000275408"/>
    </source>
</evidence>
<evidence type="ECO:0000256" key="6">
    <source>
        <dbReference type="ARBA" id="ARBA00023136"/>
    </source>
</evidence>
<dbReference type="GO" id="GO:0022841">
    <property type="term" value="F:potassium ion leak channel activity"/>
    <property type="evidence" value="ECO:0007669"/>
    <property type="project" value="TreeGrafter"/>
</dbReference>
<dbReference type="InterPro" id="IPR013099">
    <property type="entry name" value="K_chnl_dom"/>
</dbReference>
<evidence type="ECO:0000256" key="8">
    <source>
        <dbReference type="RuleBase" id="RU003857"/>
    </source>
</evidence>
<evidence type="ECO:0000256" key="7">
    <source>
        <dbReference type="ARBA" id="ARBA00023303"/>
    </source>
</evidence>
<keyword evidence="12" id="KW-1185">Reference proteome</keyword>
<dbReference type="GO" id="GO:0005886">
    <property type="term" value="C:plasma membrane"/>
    <property type="evidence" value="ECO:0007669"/>
    <property type="project" value="TreeGrafter"/>
</dbReference>
<dbReference type="Proteomes" id="UP000275408">
    <property type="component" value="Unassembled WGS sequence"/>
</dbReference>
<comment type="similarity">
    <text evidence="8">Belongs to the two pore domain potassium channel (TC 1.A.1.8) family.</text>
</comment>
<feature type="transmembrane region" description="Helical" evidence="9">
    <location>
        <begin position="81"/>
        <end position="100"/>
    </location>
</feature>
<keyword evidence="3 8" id="KW-0812">Transmembrane</keyword>
<feature type="domain" description="Potassium channel" evidence="10">
    <location>
        <begin position="168"/>
        <end position="244"/>
    </location>
</feature>
<feature type="transmembrane region" description="Helical" evidence="9">
    <location>
        <begin position="162"/>
        <end position="180"/>
    </location>
</feature>
<gene>
    <name evidence="11" type="ORF">pdam_00023594</name>
</gene>
<dbReference type="Pfam" id="PF07885">
    <property type="entry name" value="Ion_trans_2"/>
    <property type="match status" value="2"/>
</dbReference>
<protein>
    <recommendedName>
        <fullName evidence="10">Potassium channel domain-containing protein</fullName>
    </recommendedName>
</protein>
<evidence type="ECO:0000256" key="2">
    <source>
        <dbReference type="ARBA" id="ARBA00022448"/>
    </source>
</evidence>
<dbReference type="OrthoDB" id="297496at2759"/>
<evidence type="ECO:0000256" key="1">
    <source>
        <dbReference type="ARBA" id="ARBA00004141"/>
    </source>
</evidence>
<keyword evidence="5 8" id="KW-0406">Ion transport</keyword>
<proteinExistence type="inferred from homology"/>
<feature type="transmembrane region" description="Helical" evidence="9">
    <location>
        <begin position="9"/>
        <end position="30"/>
    </location>
</feature>
<sequence>MSFRKCAKLALECLVWVSYLGIGAIIFQTLERENERNEKTRLKSEIASLRGKYNISDEDINKLRDIFESPYASTKIETWKFGNAFVFAGTILTTVGYGHIVPLTSWGRIFCILYALFGIPLTCVVFKVVGTNINESITKMIRAVKNKFLRRDTIHGEATDSALVATFLAIFTLAVISFMADLRRKDWTYLESFYFCFITFSTIGLGDFLPFEDGRVEVSEYLMMAAGVILGFSMMSTMLCALGQAVEEGTHLKKVHLLVTTIENADRGKENLKASTSQELVDIDQENEL</sequence>
<name>A0A3M6U7R7_POCDA</name>
<feature type="domain" description="Potassium channel" evidence="10">
    <location>
        <begin position="75"/>
        <end position="132"/>
    </location>
</feature>
<dbReference type="SUPFAM" id="SSF81324">
    <property type="entry name" value="Voltage-gated potassium channels"/>
    <property type="match status" value="2"/>
</dbReference>
<dbReference type="PANTHER" id="PTHR11003:SF345">
    <property type="entry name" value="TWIK FAMILY OF POTASSIUM CHANNELS PROTEIN 18"/>
    <property type="match status" value="1"/>
</dbReference>
<dbReference type="AlphaFoldDB" id="A0A3M6U7R7"/>
<organism evidence="11 12">
    <name type="scientific">Pocillopora damicornis</name>
    <name type="common">Cauliflower coral</name>
    <name type="synonym">Millepora damicornis</name>
    <dbReference type="NCBI Taxonomy" id="46731"/>
    <lineage>
        <taxon>Eukaryota</taxon>
        <taxon>Metazoa</taxon>
        <taxon>Cnidaria</taxon>
        <taxon>Anthozoa</taxon>
        <taxon>Hexacorallia</taxon>
        <taxon>Scleractinia</taxon>
        <taxon>Astrocoeniina</taxon>
        <taxon>Pocilloporidae</taxon>
        <taxon>Pocillopora</taxon>
    </lineage>
</organism>
<comment type="caution">
    <text evidence="11">The sequence shown here is derived from an EMBL/GenBank/DDBJ whole genome shotgun (WGS) entry which is preliminary data.</text>
</comment>
<evidence type="ECO:0000256" key="3">
    <source>
        <dbReference type="ARBA" id="ARBA00022692"/>
    </source>
</evidence>
<feature type="non-terminal residue" evidence="11">
    <location>
        <position position="289"/>
    </location>
</feature>
<keyword evidence="6 9" id="KW-0472">Membrane</keyword>
<keyword evidence="4 9" id="KW-1133">Transmembrane helix</keyword>
<dbReference type="PRINTS" id="PR01333">
    <property type="entry name" value="2POREKCHANEL"/>
</dbReference>
<reference evidence="11 12" key="1">
    <citation type="journal article" date="2018" name="Sci. Rep.">
        <title>Comparative analysis of the Pocillopora damicornis genome highlights role of immune system in coral evolution.</title>
        <authorList>
            <person name="Cunning R."/>
            <person name="Bay R.A."/>
            <person name="Gillette P."/>
            <person name="Baker A.C."/>
            <person name="Traylor-Knowles N."/>
        </authorList>
    </citation>
    <scope>NUCLEOTIDE SEQUENCE [LARGE SCALE GENOMIC DNA]</scope>
    <source>
        <strain evidence="11">RSMAS</strain>
        <tissue evidence="11">Whole animal</tissue>
    </source>
</reference>
<evidence type="ECO:0000256" key="9">
    <source>
        <dbReference type="SAM" id="Phobius"/>
    </source>
</evidence>
<feature type="transmembrane region" description="Helical" evidence="9">
    <location>
        <begin position="221"/>
        <end position="243"/>
    </location>
</feature>
<dbReference type="OMA" id="SEYLMMA"/>
<dbReference type="PANTHER" id="PTHR11003">
    <property type="entry name" value="POTASSIUM CHANNEL, SUBFAMILY K"/>
    <property type="match status" value="1"/>
</dbReference>
<evidence type="ECO:0000259" key="10">
    <source>
        <dbReference type="Pfam" id="PF07885"/>
    </source>
</evidence>
<evidence type="ECO:0000256" key="5">
    <source>
        <dbReference type="ARBA" id="ARBA00023065"/>
    </source>
</evidence>
<feature type="transmembrane region" description="Helical" evidence="9">
    <location>
        <begin position="192"/>
        <end position="209"/>
    </location>
</feature>
<evidence type="ECO:0000256" key="4">
    <source>
        <dbReference type="ARBA" id="ARBA00022989"/>
    </source>
</evidence>
<comment type="subcellular location">
    <subcellularLocation>
        <location evidence="1">Membrane</location>
        <topology evidence="1">Multi-pass membrane protein</topology>
    </subcellularLocation>
</comment>
<feature type="transmembrane region" description="Helical" evidence="9">
    <location>
        <begin position="112"/>
        <end position="130"/>
    </location>
</feature>